<sequence>MMGLRTFLIALSSLLAMPLLAAESHVIGRVYDIAEPDALQEIQSRVSQIDWQKVMSEGVERNTAAQPVPLPGAKENRSRYHIPWYTAEFDVKDQTGAVIYPKGYRFNPLEHVRLPQRLVFIAEQDVPWAKNHLNTTDMVMITSGDYREIAVELERPVFILTEEVRDRMALQSVPAIVTQEGPTLRIEEHQRTL</sequence>
<protein>
    <recommendedName>
        <fullName evidence="3">Conjugal transfer protein TraW</fullName>
    </recommendedName>
</protein>
<dbReference type="EMBL" id="CP157803">
    <property type="protein sequence ID" value="XBQ21632.1"/>
    <property type="molecule type" value="Genomic_DNA"/>
</dbReference>
<evidence type="ECO:0000313" key="2">
    <source>
        <dbReference type="EMBL" id="XBQ21632.1"/>
    </source>
</evidence>
<organism evidence="2">
    <name type="scientific">Marinobacter sp. MMG032</name>
    <dbReference type="NCBI Taxonomy" id="3158548"/>
    <lineage>
        <taxon>Bacteria</taxon>
        <taxon>Pseudomonadati</taxon>
        <taxon>Pseudomonadota</taxon>
        <taxon>Gammaproteobacteria</taxon>
        <taxon>Pseudomonadales</taxon>
        <taxon>Marinobacteraceae</taxon>
        <taxon>Marinobacter</taxon>
    </lineage>
</organism>
<keyword evidence="2" id="KW-0614">Plasmid</keyword>
<evidence type="ECO:0000256" key="1">
    <source>
        <dbReference type="SAM" id="SignalP"/>
    </source>
</evidence>
<proteinExistence type="predicted"/>
<dbReference type="AlphaFoldDB" id="A0AAU7MW05"/>
<accession>A0AAU7MW05</accession>
<geneLocation type="plasmid" evidence="2">
    <name>unnaned</name>
</geneLocation>
<feature type="signal peptide" evidence="1">
    <location>
        <begin position="1"/>
        <end position="21"/>
    </location>
</feature>
<feature type="chain" id="PRO_5043380706" description="Conjugal transfer protein TraW" evidence="1">
    <location>
        <begin position="22"/>
        <end position="193"/>
    </location>
</feature>
<keyword evidence="1" id="KW-0732">Signal</keyword>
<name>A0AAU7MW05_9GAMM</name>
<gene>
    <name evidence="2" type="ORF">ABNF92_19690</name>
</gene>
<evidence type="ECO:0008006" key="3">
    <source>
        <dbReference type="Google" id="ProtNLM"/>
    </source>
</evidence>
<reference evidence="2" key="1">
    <citation type="submission" date="2024-05" db="EMBL/GenBank/DDBJ databases">
        <title>Draft Genome Sequences of Flagellimonas sp. MMG031 and Marinobacter sp. MMG032 Isolated from the dinoflagellate Symbiodinium pilosum.</title>
        <authorList>
            <person name="Shikuma N.J."/>
            <person name="Farrell M.V."/>
        </authorList>
    </citation>
    <scope>NUCLEOTIDE SEQUENCE</scope>
    <source>
        <strain evidence="2">MMG032</strain>
        <plasmid evidence="2">unnaned</plasmid>
    </source>
</reference>
<dbReference type="RefSeq" id="WP_222534956.1">
    <property type="nucleotide sequence ID" value="NZ_CP157803.1"/>
</dbReference>
<dbReference type="KEGG" id="mamm:ABNF92_19690"/>